<proteinExistence type="predicted"/>
<reference evidence="1" key="1">
    <citation type="submission" date="2016-03" db="EMBL/GenBank/DDBJ databases">
        <title>Gut transcriptome analysis on engorged females of Ornithodoros mimon (Acari: Argasidae) and phylogenetic inferences of soft ticks.</title>
        <authorList>
            <person name="Landulfo G.A."/>
            <person name="Giovanni D."/>
            <person name="Carvalho E."/>
            <person name="Junqueira-de-Azevedo I."/>
            <person name="Patane J."/>
            <person name="Mendoca R."/>
            <person name="Barros-Battesti D."/>
        </authorList>
    </citation>
    <scope>NUCLEOTIDE SEQUENCE</scope>
    <source>
        <strain evidence="1">Females</strain>
        <tissue evidence="1">Gut</tissue>
    </source>
</reference>
<name>A0A147B8J7_9ACAR</name>
<dbReference type="Gene3D" id="1.25.10.10">
    <property type="entry name" value="Leucine-rich Repeat Variant"/>
    <property type="match status" value="1"/>
</dbReference>
<feature type="non-terminal residue" evidence="1">
    <location>
        <position position="1"/>
    </location>
</feature>
<organism evidence="1">
    <name type="scientific">Alectorobius mimon</name>
    <dbReference type="NCBI Taxonomy" id="360319"/>
    <lineage>
        <taxon>Eukaryota</taxon>
        <taxon>Metazoa</taxon>
        <taxon>Ecdysozoa</taxon>
        <taxon>Arthropoda</taxon>
        <taxon>Chelicerata</taxon>
        <taxon>Arachnida</taxon>
        <taxon>Acari</taxon>
        <taxon>Parasitiformes</taxon>
        <taxon>Ixodida</taxon>
        <taxon>Ixodoidea</taxon>
        <taxon>Argasidae</taxon>
        <taxon>Ornithodorinae</taxon>
        <taxon>Alectorobius</taxon>
    </lineage>
</organism>
<dbReference type="SUPFAM" id="SSF48371">
    <property type="entry name" value="ARM repeat"/>
    <property type="match status" value="1"/>
</dbReference>
<sequence>VLSGVRATVQFLRYTMKNSDNLPQPLLSAFAKCLNHASNEVKHLVAQSCQWVCREPARPTPQLMRALVPQLVNGTKEKNSMVRASSESALVTLLRLRGPSNNVLQECLGVLDAGAREALEDVHSRVLRRVALQPQPKEDDDLDDTMQWANNSTL</sequence>
<dbReference type="InterPro" id="IPR016024">
    <property type="entry name" value="ARM-type_fold"/>
</dbReference>
<evidence type="ECO:0000313" key="1">
    <source>
        <dbReference type="EMBL" id="JAR87119.1"/>
    </source>
</evidence>
<dbReference type="EMBL" id="GEIB01000925">
    <property type="protein sequence ID" value="JAR87119.1"/>
    <property type="molecule type" value="Transcribed_RNA"/>
</dbReference>
<dbReference type="Pfam" id="PF25801">
    <property type="entry name" value="HEAT_GCN1_C_2"/>
    <property type="match status" value="1"/>
</dbReference>
<accession>A0A147B8J7</accession>
<protein>
    <submittedName>
        <fullName evidence="1">Translational activator gcn1</fullName>
    </submittedName>
</protein>
<dbReference type="AlphaFoldDB" id="A0A147B8J7"/>
<dbReference type="InterPro" id="IPR011989">
    <property type="entry name" value="ARM-like"/>
</dbReference>